<dbReference type="GO" id="GO:0006730">
    <property type="term" value="P:one-carbon metabolic process"/>
    <property type="evidence" value="ECO:0007669"/>
    <property type="project" value="TreeGrafter"/>
</dbReference>
<comment type="similarity">
    <text evidence="6">Belongs to the alpha-carbonic anhydrase family.</text>
</comment>
<comment type="function">
    <text evidence="6">Reversible hydration of carbon dioxide.</text>
</comment>
<evidence type="ECO:0000256" key="6">
    <source>
        <dbReference type="RuleBase" id="RU367011"/>
    </source>
</evidence>
<dbReference type="AlphaFoldDB" id="A0A833V309"/>
<accession>A0A833V309</accession>
<dbReference type="PANTHER" id="PTHR18952:SF236">
    <property type="entry name" value="ALPHA CARBONIC ANHYDRASE 1, CHLOROPLASTIC"/>
    <property type="match status" value="1"/>
</dbReference>
<gene>
    <name evidence="8" type="ORF">FCM35_KLT14008</name>
</gene>
<sequence>MTSYNVFFTLAIISYLLTLSCALDNPYSSGYVKFSYDDKEQLGSKNWGNLTSAFEICGKGAQQSPINIQTNATSFNSSIESLKRDYIAANATLINNGHNIGLVYTSEAGSAVIDGKKYALKQLRWHFPSEHTIDGKSFAAEVHLLHESTDGKVAIVSILYNFGDADPFLYQIDAKLPQLSSESCSEQQEARISAGLIHSRSLKVTTSKYYRYVGSLTTPPCTENIIWNILSEVRTMSVDQGKKLAASYGGVPNARPIQSLNGRIVQVYNRVINAKKK</sequence>
<dbReference type="PROSITE" id="PS51144">
    <property type="entry name" value="ALPHA_CA_2"/>
    <property type="match status" value="1"/>
</dbReference>
<comment type="caution">
    <text evidence="8">The sequence shown here is derived from an EMBL/GenBank/DDBJ whole genome shotgun (WGS) entry which is preliminary data.</text>
</comment>
<dbReference type="GO" id="GO:0008270">
    <property type="term" value="F:zinc ion binding"/>
    <property type="evidence" value="ECO:0007669"/>
    <property type="project" value="UniProtKB-UniRule"/>
</dbReference>
<dbReference type="InterPro" id="IPR036398">
    <property type="entry name" value="CA_dom_sf"/>
</dbReference>
<dbReference type="EMBL" id="SWLB01000026">
    <property type="protein sequence ID" value="KAF3321792.1"/>
    <property type="molecule type" value="Genomic_DNA"/>
</dbReference>
<feature type="signal peptide" evidence="6">
    <location>
        <begin position="1"/>
        <end position="22"/>
    </location>
</feature>
<keyword evidence="9" id="KW-1185">Reference proteome</keyword>
<feature type="domain" description="Alpha-carbonic anhydrase" evidence="7">
    <location>
        <begin position="32"/>
        <end position="269"/>
    </location>
</feature>
<dbReference type="InterPro" id="IPR023561">
    <property type="entry name" value="Carbonic_anhydrase_a-class"/>
</dbReference>
<evidence type="ECO:0000313" key="9">
    <source>
        <dbReference type="Proteomes" id="UP000623129"/>
    </source>
</evidence>
<dbReference type="EC" id="4.2.1.1" evidence="2 6"/>
<dbReference type="PANTHER" id="PTHR18952">
    <property type="entry name" value="CARBONIC ANHYDRASE"/>
    <property type="match status" value="1"/>
</dbReference>
<evidence type="ECO:0000256" key="1">
    <source>
        <dbReference type="ARBA" id="ARBA00001947"/>
    </source>
</evidence>
<comment type="catalytic activity">
    <reaction evidence="6">
        <text>hydrogencarbonate + H(+) = CO2 + H2O</text>
        <dbReference type="Rhea" id="RHEA:10748"/>
        <dbReference type="ChEBI" id="CHEBI:15377"/>
        <dbReference type="ChEBI" id="CHEBI:15378"/>
        <dbReference type="ChEBI" id="CHEBI:16526"/>
        <dbReference type="ChEBI" id="CHEBI:17544"/>
        <dbReference type="EC" id="4.2.1.1"/>
    </reaction>
</comment>
<evidence type="ECO:0000256" key="5">
    <source>
        <dbReference type="ARBA" id="ARBA00023239"/>
    </source>
</evidence>
<reference evidence="8" key="1">
    <citation type="submission" date="2020-01" db="EMBL/GenBank/DDBJ databases">
        <title>Genome sequence of Kobresia littledalei, the first chromosome-level genome in the family Cyperaceae.</title>
        <authorList>
            <person name="Qu G."/>
        </authorList>
    </citation>
    <scope>NUCLEOTIDE SEQUENCE</scope>
    <source>
        <strain evidence="8">C.B.Clarke</strain>
        <tissue evidence="8">Leaf</tissue>
    </source>
</reference>
<evidence type="ECO:0000313" key="8">
    <source>
        <dbReference type="EMBL" id="KAF3321792.1"/>
    </source>
</evidence>
<dbReference type="InterPro" id="IPR001148">
    <property type="entry name" value="CA_dom"/>
</dbReference>
<dbReference type="PROSITE" id="PS00162">
    <property type="entry name" value="ALPHA_CA_1"/>
    <property type="match status" value="1"/>
</dbReference>
<keyword evidence="4 6" id="KW-0862">Zinc</keyword>
<keyword evidence="3 6" id="KW-0479">Metal-binding</keyword>
<dbReference type="Proteomes" id="UP000623129">
    <property type="component" value="Unassembled WGS sequence"/>
</dbReference>
<evidence type="ECO:0000256" key="3">
    <source>
        <dbReference type="ARBA" id="ARBA00022723"/>
    </source>
</evidence>
<dbReference type="SMART" id="SM01057">
    <property type="entry name" value="Carb_anhydrase"/>
    <property type="match status" value="1"/>
</dbReference>
<evidence type="ECO:0000259" key="7">
    <source>
        <dbReference type="PROSITE" id="PS51144"/>
    </source>
</evidence>
<keyword evidence="5 6" id="KW-0456">Lyase</keyword>
<dbReference type="OrthoDB" id="429145at2759"/>
<dbReference type="Gene3D" id="3.10.200.10">
    <property type="entry name" value="Alpha carbonic anhydrase"/>
    <property type="match status" value="1"/>
</dbReference>
<dbReference type="Pfam" id="PF00194">
    <property type="entry name" value="Carb_anhydrase"/>
    <property type="match status" value="1"/>
</dbReference>
<proteinExistence type="inferred from homology"/>
<dbReference type="InterPro" id="IPR041891">
    <property type="entry name" value="Alpha_CA_prokaryot-like"/>
</dbReference>
<dbReference type="InterPro" id="IPR018338">
    <property type="entry name" value="Carbonic_anhydrase_a-class_CS"/>
</dbReference>
<comment type="cofactor">
    <cofactor evidence="1 6">
        <name>Zn(2+)</name>
        <dbReference type="ChEBI" id="CHEBI:29105"/>
    </cofactor>
</comment>
<dbReference type="CDD" id="cd03124">
    <property type="entry name" value="alpha_CA_prokaryotic_like"/>
    <property type="match status" value="1"/>
</dbReference>
<feature type="chain" id="PRO_5033099517" description="Carbonic anhydrase" evidence="6">
    <location>
        <begin position="23"/>
        <end position="277"/>
    </location>
</feature>
<dbReference type="GO" id="GO:0004089">
    <property type="term" value="F:carbonate dehydratase activity"/>
    <property type="evidence" value="ECO:0007669"/>
    <property type="project" value="UniProtKB-UniRule"/>
</dbReference>
<evidence type="ECO:0000256" key="2">
    <source>
        <dbReference type="ARBA" id="ARBA00012925"/>
    </source>
</evidence>
<evidence type="ECO:0000256" key="4">
    <source>
        <dbReference type="ARBA" id="ARBA00022833"/>
    </source>
</evidence>
<dbReference type="SUPFAM" id="SSF51069">
    <property type="entry name" value="Carbonic anhydrase"/>
    <property type="match status" value="1"/>
</dbReference>
<name>A0A833V309_9POAL</name>
<protein>
    <recommendedName>
        <fullName evidence="2 6">Carbonic anhydrase</fullName>
        <ecNumber evidence="2 6">4.2.1.1</ecNumber>
    </recommendedName>
</protein>
<keyword evidence="6" id="KW-0732">Signal</keyword>
<organism evidence="8 9">
    <name type="scientific">Carex littledalei</name>
    <dbReference type="NCBI Taxonomy" id="544730"/>
    <lineage>
        <taxon>Eukaryota</taxon>
        <taxon>Viridiplantae</taxon>
        <taxon>Streptophyta</taxon>
        <taxon>Embryophyta</taxon>
        <taxon>Tracheophyta</taxon>
        <taxon>Spermatophyta</taxon>
        <taxon>Magnoliopsida</taxon>
        <taxon>Liliopsida</taxon>
        <taxon>Poales</taxon>
        <taxon>Cyperaceae</taxon>
        <taxon>Cyperoideae</taxon>
        <taxon>Cariceae</taxon>
        <taxon>Carex</taxon>
        <taxon>Carex subgen. Euthyceras</taxon>
    </lineage>
</organism>